<comment type="caution">
    <text evidence="1">The sequence shown here is derived from an EMBL/GenBank/DDBJ whole genome shotgun (WGS) entry which is preliminary data.</text>
</comment>
<protein>
    <submittedName>
        <fullName evidence="1">Uncharacterized protein</fullName>
    </submittedName>
</protein>
<dbReference type="EMBL" id="AEDO01000026">
    <property type="protein sequence ID" value="EFL46445.1"/>
    <property type="molecule type" value="Genomic_DNA"/>
</dbReference>
<dbReference type="AlphaFoldDB" id="E1KQ19"/>
<dbReference type="Proteomes" id="UP000003610">
    <property type="component" value="Unassembled WGS sequence"/>
</dbReference>
<sequence>MIRVVEQSEKITPLQSIITCQKAAILHLKENDFVSHTKHAKDIASENKESLLSIC</sequence>
<gene>
    <name evidence="1" type="ORF">HMPREF9296_0426</name>
</gene>
<accession>E1KQ19</accession>
<evidence type="ECO:0000313" key="1">
    <source>
        <dbReference type="EMBL" id="EFL46445.1"/>
    </source>
</evidence>
<evidence type="ECO:0000313" key="2">
    <source>
        <dbReference type="Proteomes" id="UP000003610"/>
    </source>
</evidence>
<reference evidence="1 2" key="1">
    <citation type="submission" date="2010-08" db="EMBL/GenBank/DDBJ databases">
        <authorList>
            <person name="Durkin A.S."/>
            <person name="Madupu R."/>
            <person name="Torralba M."/>
            <person name="Gillis M."/>
            <person name="Methe B."/>
            <person name="Sutton G."/>
            <person name="Nelson K.E."/>
        </authorList>
    </citation>
    <scope>NUCLEOTIDE SEQUENCE [LARGE SCALE GENOMIC DNA]</scope>
    <source>
        <strain evidence="1 2">FB035-09AN</strain>
    </source>
</reference>
<dbReference type="STRING" id="866771.HMPREF9296_0426"/>
<name>E1KQ19_9BACT</name>
<organism evidence="1 2">
    <name type="scientific">Prevotella disiens FB035-09AN</name>
    <dbReference type="NCBI Taxonomy" id="866771"/>
    <lineage>
        <taxon>Bacteria</taxon>
        <taxon>Pseudomonadati</taxon>
        <taxon>Bacteroidota</taxon>
        <taxon>Bacteroidia</taxon>
        <taxon>Bacteroidales</taxon>
        <taxon>Prevotellaceae</taxon>
        <taxon>Prevotella</taxon>
    </lineage>
</organism>
<proteinExistence type="predicted"/>